<organism evidence="5 6">
    <name type="scientific">Olleya aquimaris</name>
    <dbReference type="NCBI Taxonomy" id="639310"/>
    <lineage>
        <taxon>Bacteria</taxon>
        <taxon>Pseudomonadati</taxon>
        <taxon>Bacteroidota</taxon>
        <taxon>Flavobacteriia</taxon>
        <taxon>Flavobacteriales</taxon>
        <taxon>Flavobacteriaceae</taxon>
    </lineage>
</organism>
<dbReference type="RefSeq" id="WP_111658542.1">
    <property type="nucleotide sequence ID" value="NZ_QLLO01000001.1"/>
</dbReference>
<dbReference type="PANTHER" id="PTHR43685">
    <property type="entry name" value="GLYCOSYLTRANSFERASE"/>
    <property type="match status" value="1"/>
</dbReference>
<gene>
    <name evidence="5" type="ORF">LY08_00173</name>
</gene>
<dbReference type="InterPro" id="IPR050834">
    <property type="entry name" value="Glycosyltransf_2"/>
</dbReference>
<sequence length="277" mass="32645">MSLELPKFSVSMSVYKNDNPDHFYQAINSLINQTVVPNEIIIVVDGPIPEITNQVLEKFKTDNENVVIHRLEKNMGHGYARNIGLQNSTYDYVALMDSDDVCLDNRFELQLNFFKNNEDVSILGGTIEEFYDDDLTTISKRKLPVLDSDLKQYMKYRCPFNQMSVMFKKAHVLDAGGYLDWFCNEDYYLWIRMALKSYKFHNLEETLLKVRTNKDFYKRRGGFNYFKSEAKIQKLMLTKDIISLPTYLYNVSIRFVVQVLMTDGLRKYFFKTFTRTK</sequence>
<dbReference type="PANTHER" id="PTHR43685:SF5">
    <property type="entry name" value="GLYCOSYLTRANSFERASE EPSE-RELATED"/>
    <property type="match status" value="1"/>
</dbReference>
<evidence type="ECO:0000313" key="5">
    <source>
        <dbReference type="EMBL" id="RAJ17903.1"/>
    </source>
</evidence>
<dbReference type="GO" id="GO:0016757">
    <property type="term" value="F:glycosyltransferase activity"/>
    <property type="evidence" value="ECO:0007669"/>
    <property type="project" value="UniProtKB-KW"/>
</dbReference>
<dbReference type="InterPro" id="IPR029044">
    <property type="entry name" value="Nucleotide-diphossugar_trans"/>
</dbReference>
<keyword evidence="6" id="KW-1185">Reference proteome</keyword>
<keyword evidence="2" id="KW-0328">Glycosyltransferase</keyword>
<comment type="caution">
    <text evidence="5">The sequence shown here is derived from an EMBL/GenBank/DDBJ whole genome shotgun (WGS) entry which is preliminary data.</text>
</comment>
<evidence type="ECO:0000256" key="2">
    <source>
        <dbReference type="ARBA" id="ARBA00022676"/>
    </source>
</evidence>
<dbReference type="Pfam" id="PF00535">
    <property type="entry name" value="Glycos_transf_2"/>
    <property type="match status" value="1"/>
</dbReference>
<name>A0A327RQN7_9FLAO</name>
<dbReference type="Gene3D" id="3.90.550.10">
    <property type="entry name" value="Spore Coat Polysaccharide Biosynthesis Protein SpsA, Chain A"/>
    <property type="match status" value="1"/>
</dbReference>
<keyword evidence="3 5" id="KW-0808">Transferase</keyword>
<reference evidence="5 6" key="1">
    <citation type="submission" date="2018-06" db="EMBL/GenBank/DDBJ databases">
        <title>Genomic Encyclopedia of Archaeal and Bacterial Type Strains, Phase II (KMG-II): from individual species to whole genera.</title>
        <authorList>
            <person name="Goeker M."/>
        </authorList>
    </citation>
    <scope>NUCLEOTIDE SEQUENCE [LARGE SCALE GENOMIC DNA]</scope>
    <source>
        <strain evidence="5 6">DSM 24464</strain>
    </source>
</reference>
<comment type="similarity">
    <text evidence="1">Belongs to the glycosyltransferase 2 family.</text>
</comment>
<accession>A0A327RQN7</accession>
<evidence type="ECO:0000259" key="4">
    <source>
        <dbReference type="Pfam" id="PF00535"/>
    </source>
</evidence>
<protein>
    <submittedName>
        <fullName evidence="5">Glycosyl transferase family 2</fullName>
    </submittedName>
</protein>
<evidence type="ECO:0000313" key="6">
    <source>
        <dbReference type="Proteomes" id="UP000248703"/>
    </source>
</evidence>
<dbReference type="OrthoDB" id="9815829at2"/>
<dbReference type="AlphaFoldDB" id="A0A327RQN7"/>
<evidence type="ECO:0000256" key="3">
    <source>
        <dbReference type="ARBA" id="ARBA00022679"/>
    </source>
</evidence>
<dbReference type="Proteomes" id="UP000248703">
    <property type="component" value="Unassembled WGS sequence"/>
</dbReference>
<dbReference type="SUPFAM" id="SSF53448">
    <property type="entry name" value="Nucleotide-diphospho-sugar transferases"/>
    <property type="match status" value="1"/>
</dbReference>
<dbReference type="EMBL" id="QLLO01000001">
    <property type="protein sequence ID" value="RAJ17903.1"/>
    <property type="molecule type" value="Genomic_DNA"/>
</dbReference>
<feature type="domain" description="Glycosyltransferase 2-like" evidence="4">
    <location>
        <begin position="10"/>
        <end position="160"/>
    </location>
</feature>
<dbReference type="InterPro" id="IPR001173">
    <property type="entry name" value="Glyco_trans_2-like"/>
</dbReference>
<proteinExistence type="inferred from homology"/>
<evidence type="ECO:0000256" key="1">
    <source>
        <dbReference type="ARBA" id="ARBA00006739"/>
    </source>
</evidence>